<evidence type="ECO:0000313" key="1">
    <source>
        <dbReference type="EMBL" id="CAB4130229.1"/>
    </source>
</evidence>
<accession>A0A6J5LF25</accession>
<reference evidence="1" key="1">
    <citation type="submission" date="2020-04" db="EMBL/GenBank/DDBJ databases">
        <authorList>
            <person name="Chiriac C."/>
            <person name="Salcher M."/>
            <person name="Ghai R."/>
            <person name="Kavagutti S V."/>
        </authorList>
    </citation>
    <scope>NUCLEOTIDE SEQUENCE</scope>
</reference>
<organism evidence="1">
    <name type="scientific">uncultured Caudovirales phage</name>
    <dbReference type="NCBI Taxonomy" id="2100421"/>
    <lineage>
        <taxon>Viruses</taxon>
        <taxon>Duplodnaviria</taxon>
        <taxon>Heunggongvirae</taxon>
        <taxon>Uroviricota</taxon>
        <taxon>Caudoviricetes</taxon>
        <taxon>Peduoviridae</taxon>
        <taxon>Maltschvirus</taxon>
        <taxon>Maltschvirus maltsch</taxon>
    </lineage>
</organism>
<sequence length="42" mass="4834">MDTINLYINKIAQALSDFLFPHSIELDNLTPEDFTSVVHKSR</sequence>
<protein>
    <submittedName>
        <fullName evidence="1">Uncharacterized protein</fullName>
    </submittedName>
</protein>
<name>A0A6J5LF25_9CAUD</name>
<gene>
    <name evidence="1" type="ORF">UFOVP116_334</name>
</gene>
<proteinExistence type="predicted"/>
<dbReference type="EMBL" id="LR796237">
    <property type="protein sequence ID" value="CAB4130229.1"/>
    <property type="molecule type" value="Genomic_DNA"/>
</dbReference>